<organism evidence="1 2">
    <name type="scientific">Tropicibacter naphthalenivorans</name>
    <dbReference type="NCBI Taxonomy" id="441103"/>
    <lineage>
        <taxon>Bacteria</taxon>
        <taxon>Pseudomonadati</taxon>
        <taxon>Pseudomonadota</taxon>
        <taxon>Alphaproteobacteria</taxon>
        <taxon>Rhodobacterales</taxon>
        <taxon>Roseobacteraceae</taxon>
        <taxon>Tropicibacter</taxon>
    </lineage>
</organism>
<evidence type="ECO:0000313" key="2">
    <source>
        <dbReference type="Proteomes" id="UP000054935"/>
    </source>
</evidence>
<gene>
    <name evidence="1" type="ORF">TRN7648_03503</name>
</gene>
<protein>
    <submittedName>
        <fullName evidence="1">Uncharacterized protein</fullName>
    </submittedName>
</protein>
<sequence>MACRCSVDEARQRRRHRNADEFARYRPAEVEASATRCILHVLAFKNANVPGRETAFRSRSVNPRFAVIRDRLQCAKSFQQPNNVIPFRPTCPPADPSFTMRVCMLDLGVRLPRLTQARGARSPQIAQASGALELSVLVLERLQPDRLGHFHPAILGLQLVESRRALAMPSANLGCRHAGLLLFDHPDNLVQGLRGPTGATVPLTGGTALSHLSAPSELAQNLHYDGGHVRCSKCLRFNATTW</sequence>
<dbReference type="AlphaFoldDB" id="A0A0P1GHP1"/>
<reference evidence="1 2" key="1">
    <citation type="submission" date="2015-09" db="EMBL/GenBank/DDBJ databases">
        <authorList>
            <consortium name="Swine Surveillance"/>
        </authorList>
    </citation>
    <scope>NUCLEOTIDE SEQUENCE [LARGE SCALE GENOMIC DNA]</scope>
    <source>
        <strain evidence="1 2">CECT 7648</strain>
    </source>
</reference>
<proteinExistence type="predicted"/>
<keyword evidence="2" id="KW-1185">Reference proteome</keyword>
<name>A0A0P1GHP1_9RHOB</name>
<dbReference type="Proteomes" id="UP000054935">
    <property type="component" value="Unassembled WGS sequence"/>
</dbReference>
<dbReference type="EMBL" id="CYSE01000008">
    <property type="protein sequence ID" value="CUH81503.1"/>
    <property type="molecule type" value="Genomic_DNA"/>
</dbReference>
<accession>A0A0P1GHP1</accession>
<evidence type="ECO:0000313" key="1">
    <source>
        <dbReference type="EMBL" id="CUH81503.1"/>
    </source>
</evidence>